<evidence type="ECO:0000259" key="2">
    <source>
        <dbReference type="Pfam" id="PF20469"/>
    </source>
</evidence>
<evidence type="ECO:0000259" key="1">
    <source>
        <dbReference type="Pfam" id="PF13175"/>
    </source>
</evidence>
<dbReference type="PANTHER" id="PTHR43581">
    <property type="entry name" value="ATP/GTP PHOSPHATASE"/>
    <property type="match status" value="1"/>
</dbReference>
<evidence type="ECO:0000313" key="4">
    <source>
        <dbReference type="Proteomes" id="UP001210809"/>
    </source>
</evidence>
<dbReference type="Proteomes" id="UP001210809">
    <property type="component" value="Unassembled WGS sequence"/>
</dbReference>
<evidence type="ECO:0000313" key="3">
    <source>
        <dbReference type="EMBL" id="MDB8003503.1"/>
    </source>
</evidence>
<dbReference type="InterPro" id="IPR027417">
    <property type="entry name" value="P-loop_NTPase"/>
</dbReference>
<dbReference type="Gene3D" id="3.40.50.300">
    <property type="entry name" value="P-loop containing nucleotide triphosphate hydrolases"/>
    <property type="match status" value="1"/>
</dbReference>
<feature type="domain" description="Endonuclease GajA/Old nuclease/RecF-like AAA" evidence="1">
    <location>
        <begin position="1"/>
        <end position="245"/>
    </location>
</feature>
<dbReference type="InterPro" id="IPR051396">
    <property type="entry name" value="Bact_Antivir_Def_Nuclease"/>
</dbReference>
<dbReference type="AlphaFoldDB" id="A0AAW6D012"/>
<dbReference type="PANTHER" id="PTHR43581:SF2">
    <property type="entry name" value="EXCINUCLEASE ATPASE SUBUNIT"/>
    <property type="match status" value="1"/>
</dbReference>
<organism evidence="3 4">
    <name type="scientific">[Eubacterium] siraeum</name>
    <dbReference type="NCBI Taxonomy" id="39492"/>
    <lineage>
        <taxon>Bacteria</taxon>
        <taxon>Bacillati</taxon>
        <taxon>Bacillota</taxon>
        <taxon>Clostridia</taxon>
        <taxon>Eubacteriales</taxon>
        <taxon>Oscillospiraceae</taxon>
        <taxon>Oscillospiraceae incertae sedis</taxon>
    </lineage>
</organism>
<reference evidence="3" key="1">
    <citation type="submission" date="2023-01" db="EMBL/GenBank/DDBJ databases">
        <title>Human gut microbiome strain richness.</title>
        <authorList>
            <person name="Chen-Liaw A."/>
        </authorList>
    </citation>
    <scope>NUCLEOTIDE SEQUENCE</scope>
    <source>
        <strain evidence="3">1001283st1_G1_1001283B150217_161031</strain>
    </source>
</reference>
<dbReference type="CDD" id="cd01026">
    <property type="entry name" value="TOPRIM_OLD"/>
    <property type="match status" value="1"/>
</dbReference>
<dbReference type="Pfam" id="PF20469">
    <property type="entry name" value="OLD-like_TOPRIM"/>
    <property type="match status" value="1"/>
</dbReference>
<dbReference type="InterPro" id="IPR041685">
    <property type="entry name" value="AAA_GajA/Old/RecF-like"/>
</dbReference>
<feature type="domain" description="Endonuclease GajA/Old nuclease/RecF-like AAA" evidence="1">
    <location>
        <begin position="259"/>
        <end position="327"/>
    </location>
</feature>
<dbReference type="Pfam" id="PF13175">
    <property type="entry name" value="AAA_15"/>
    <property type="match status" value="2"/>
</dbReference>
<name>A0AAW6D012_9FIRM</name>
<proteinExistence type="predicted"/>
<dbReference type="SUPFAM" id="SSF52540">
    <property type="entry name" value="P-loop containing nucleoside triphosphate hydrolases"/>
    <property type="match status" value="1"/>
</dbReference>
<dbReference type="InterPro" id="IPR034139">
    <property type="entry name" value="TOPRIM_OLD"/>
</dbReference>
<protein>
    <submittedName>
        <fullName evidence="3">AAA family ATPase</fullName>
    </submittedName>
</protein>
<gene>
    <name evidence="3" type="ORF">PNE09_05395</name>
</gene>
<feature type="domain" description="OLD protein-like TOPRIM" evidence="2">
    <location>
        <begin position="370"/>
        <end position="434"/>
    </location>
</feature>
<accession>A0AAW6D012</accession>
<dbReference type="EMBL" id="JAQLXW010000005">
    <property type="protein sequence ID" value="MDB8003503.1"/>
    <property type="molecule type" value="Genomic_DNA"/>
</dbReference>
<comment type="caution">
    <text evidence="3">The sequence shown here is derived from an EMBL/GenBank/DDBJ whole genome shotgun (WGS) entry which is preliminary data.</text>
</comment>
<sequence>MYISKLVVKNYKLLKDVNLDLNERINIFVGENDSGKSTILEVLSIITSGKLNGYAFERQIKANMFNDEARKEYINSLATGMPVSPPEIIIEAILQDADPQFSGTNNSLLEDACGIRVRIHFNEEYADLYNSLLSSKEIYDIPVEFYSVEIRYFNGAPVLQRFSPIKAAFIDTTRKNYAYVVDKFVADNITNFLTPQNQTDLTTAYRKSRHDFSNSEIVKQLNEDVRKNTDLDGRELTIDLKEEDVDSWKSQMSVVVDSCPFENVGFGTQNTIKMGMVLKNADEQVNVIIMEEPENNLSYTNMARLVSKVEKSEGKQVFISTHSSYIANKLDLQNLFLIRKGAPTRFNGLPEDTLSYFKKLPGYDTLRVVLAEKIILVEGPTDELIIQRAYLDKYGVLPIENGIDVIVVDSLAFKRYCDITILLNKKTVIVTDNDGNIQNNIINKYAGYTDKPNLIFVYESDERLHTIEPSVAEVNFNTESHEQTFRTILSKRNSMMTKSKDEVIEFMTKNKAEWALRVFDSEQRIIYPEYIQNVINEFD</sequence>